<organism evidence="1">
    <name type="scientific">Lepeophtheirus salmonis</name>
    <name type="common">Salmon louse</name>
    <name type="synonym">Caligus salmonis</name>
    <dbReference type="NCBI Taxonomy" id="72036"/>
    <lineage>
        <taxon>Eukaryota</taxon>
        <taxon>Metazoa</taxon>
        <taxon>Ecdysozoa</taxon>
        <taxon>Arthropoda</taxon>
        <taxon>Crustacea</taxon>
        <taxon>Multicrustacea</taxon>
        <taxon>Hexanauplia</taxon>
        <taxon>Copepoda</taxon>
        <taxon>Siphonostomatoida</taxon>
        <taxon>Caligidae</taxon>
        <taxon>Lepeophtheirus</taxon>
    </lineage>
</organism>
<accession>A0A0K2THS6</accession>
<reference evidence="1" key="1">
    <citation type="submission" date="2014-05" db="EMBL/GenBank/DDBJ databases">
        <authorList>
            <person name="Chronopoulou M."/>
        </authorList>
    </citation>
    <scope>NUCLEOTIDE SEQUENCE</scope>
    <source>
        <tissue evidence="1">Whole organism</tissue>
    </source>
</reference>
<protein>
    <submittedName>
        <fullName evidence="1">Uncharacterized protein</fullName>
    </submittedName>
</protein>
<evidence type="ECO:0000313" key="1">
    <source>
        <dbReference type="EMBL" id="CDW25076.1"/>
    </source>
</evidence>
<name>A0A0K2THS6_LEPSM</name>
<sequence length="21" mass="2409">MIRIRFLLLFSTLLFGVRVGG</sequence>
<dbReference type="EMBL" id="HACA01007715">
    <property type="protein sequence ID" value="CDW25076.1"/>
    <property type="molecule type" value="Transcribed_RNA"/>
</dbReference>
<proteinExistence type="predicted"/>
<dbReference type="AlphaFoldDB" id="A0A0K2THS6"/>